<dbReference type="Gene3D" id="3.40.190.10">
    <property type="entry name" value="Periplasmic binding protein-like II"/>
    <property type="match status" value="2"/>
</dbReference>
<comment type="subcellular location">
    <subcellularLocation>
        <location evidence="1">Cell envelope</location>
    </subcellularLocation>
</comment>
<dbReference type="GeneID" id="89520554"/>
<proteinExistence type="inferred from homology"/>
<keyword evidence="3 5" id="KW-0732">Signal</keyword>
<evidence type="ECO:0000313" key="7">
    <source>
        <dbReference type="EMBL" id="QCI59609.1"/>
    </source>
</evidence>
<dbReference type="EMBL" id="CP034413">
    <property type="protein sequence ID" value="QCI59609.1"/>
    <property type="molecule type" value="Genomic_DNA"/>
</dbReference>
<dbReference type="PANTHER" id="PTHR35936">
    <property type="entry name" value="MEMBRANE-BOUND LYTIC MUREIN TRANSGLYCOSYLASE F"/>
    <property type="match status" value="1"/>
</dbReference>
<name>A0A4D7AKN3_9FIRM</name>
<dbReference type="SMART" id="SM00062">
    <property type="entry name" value="PBPb"/>
    <property type="match status" value="1"/>
</dbReference>
<dbReference type="Proteomes" id="UP000298642">
    <property type="component" value="Chromosome"/>
</dbReference>
<dbReference type="KEGG" id="obj:EIO64_10565"/>
<gene>
    <name evidence="7" type="ORF">EIO64_10565</name>
</gene>
<evidence type="ECO:0000313" key="8">
    <source>
        <dbReference type="Proteomes" id="UP000298642"/>
    </source>
</evidence>
<evidence type="ECO:0000256" key="2">
    <source>
        <dbReference type="ARBA" id="ARBA00010333"/>
    </source>
</evidence>
<keyword evidence="8" id="KW-1185">Reference proteome</keyword>
<dbReference type="InterPro" id="IPR001638">
    <property type="entry name" value="Solute-binding_3/MltF_N"/>
</dbReference>
<feature type="chain" id="PRO_5039055378" evidence="5">
    <location>
        <begin position="20"/>
        <end position="307"/>
    </location>
</feature>
<organism evidence="7 8">
    <name type="scientific">Dysosmobacter welbionis</name>
    <dbReference type="NCBI Taxonomy" id="2093857"/>
    <lineage>
        <taxon>Bacteria</taxon>
        <taxon>Bacillati</taxon>
        <taxon>Bacillota</taxon>
        <taxon>Clostridia</taxon>
        <taxon>Eubacteriales</taxon>
        <taxon>Oscillospiraceae</taxon>
        <taxon>Dysosmobacter</taxon>
    </lineage>
</organism>
<feature type="domain" description="Solute-binding protein family 3/N-terminal" evidence="6">
    <location>
        <begin position="63"/>
        <end position="286"/>
    </location>
</feature>
<comment type="similarity">
    <text evidence="2 4">Belongs to the bacterial solute-binding protein 3 family.</text>
</comment>
<dbReference type="PANTHER" id="PTHR35936:SF17">
    <property type="entry name" value="ARGININE-BINDING EXTRACELLULAR PROTEIN ARTP"/>
    <property type="match status" value="1"/>
</dbReference>
<accession>A0A4D7AKN3</accession>
<dbReference type="AlphaFoldDB" id="A0A4D7AKN3"/>
<dbReference type="SUPFAM" id="SSF53850">
    <property type="entry name" value="Periplasmic binding protein-like II"/>
    <property type="match status" value="1"/>
</dbReference>
<dbReference type="GO" id="GO:0030313">
    <property type="term" value="C:cell envelope"/>
    <property type="evidence" value="ECO:0007669"/>
    <property type="project" value="UniProtKB-SubCell"/>
</dbReference>
<feature type="signal peptide" evidence="5">
    <location>
        <begin position="1"/>
        <end position="19"/>
    </location>
</feature>
<evidence type="ECO:0000256" key="4">
    <source>
        <dbReference type="RuleBase" id="RU003744"/>
    </source>
</evidence>
<reference evidence="8" key="1">
    <citation type="submission" date="2018-12" db="EMBL/GenBank/DDBJ databases">
        <title>Dusodibacter welbiota gen. nov., sp. nov., isolated from human faeces and emended description of the Oscillibacter genus.</title>
        <authorList>
            <person name="Le Roy T."/>
            <person name="Van der Smissen P."/>
            <person name="Delzenne N."/>
            <person name="Muccioli G."/>
            <person name="Collet J.F."/>
            <person name="Cani P.D."/>
        </authorList>
    </citation>
    <scope>NUCLEOTIDE SEQUENCE [LARGE SCALE GENOMIC DNA]</scope>
    <source>
        <strain evidence="8">J115</strain>
    </source>
</reference>
<dbReference type="PROSITE" id="PS51257">
    <property type="entry name" value="PROKAR_LIPOPROTEIN"/>
    <property type="match status" value="1"/>
</dbReference>
<dbReference type="PROSITE" id="PS01039">
    <property type="entry name" value="SBP_BACTERIAL_3"/>
    <property type="match status" value="1"/>
</dbReference>
<dbReference type="InterPro" id="IPR018313">
    <property type="entry name" value="SBP_3_CS"/>
</dbReference>
<evidence type="ECO:0000256" key="1">
    <source>
        <dbReference type="ARBA" id="ARBA00004196"/>
    </source>
</evidence>
<protein>
    <submittedName>
        <fullName evidence="7">Transporter substrate-binding domain-containing protein</fullName>
    </submittedName>
</protein>
<dbReference type="Pfam" id="PF00497">
    <property type="entry name" value="SBP_bac_3"/>
    <property type="match status" value="1"/>
</dbReference>
<evidence type="ECO:0000256" key="3">
    <source>
        <dbReference type="ARBA" id="ARBA00022729"/>
    </source>
</evidence>
<sequence length="307" mass="32378">MKKFLALILTLAMALSVTACGGSDDTADDTADGEGSGTEETADYASMTDDELKAAITTVEGGKLTVATSPDFAPYEFYAIDENGDPQLAGFDMDLAQYIADYLGLSLEIVPMDFDGTIMELQNGNVDLGMAGYSPDPKRADSMDFSDIYITGGQSFVCVESNKDLFTSLEDANNADYQIGAQVGSIQADLAHENTPDADIIELAKVPDIIAELVTGKLDGAFIETMVAESYATQYPELCLVLEVPYDAEGSVVGVTKGNAALLEGVNRAIAAAKEDGSFDQYVLTANELASGDIIEGLVDENGEAVQ</sequence>
<evidence type="ECO:0000256" key="5">
    <source>
        <dbReference type="SAM" id="SignalP"/>
    </source>
</evidence>
<dbReference type="RefSeq" id="WP_083491015.1">
    <property type="nucleotide sequence ID" value="NZ_CAUWCU010000007.1"/>
</dbReference>
<evidence type="ECO:0000259" key="6">
    <source>
        <dbReference type="SMART" id="SM00062"/>
    </source>
</evidence>